<evidence type="ECO:0000256" key="1">
    <source>
        <dbReference type="ARBA" id="ARBA00023002"/>
    </source>
</evidence>
<protein>
    <submittedName>
        <fullName evidence="4">Cinnamoyl-CoA reductase</fullName>
    </submittedName>
</protein>
<organism evidence="4 5">
    <name type="scientific">Truncatella angustata</name>
    <dbReference type="NCBI Taxonomy" id="152316"/>
    <lineage>
        <taxon>Eukaryota</taxon>
        <taxon>Fungi</taxon>
        <taxon>Dikarya</taxon>
        <taxon>Ascomycota</taxon>
        <taxon>Pezizomycotina</taxon>
        <taxon>Sordariomycetes</taxon>
        <taxon>Xylariomycetidae</taxon>
        <taxon>Amphisphaeriales</taxon>
        <taxon>Sporocadaceae</taxon>
        <taxon>Truncatella</taxon>
    </lineage>
</organism>
<dbReference type="AlphaFoldDB" id="A0A9P8RR17"/>
<evidence type="ECO:0000313" key="4">
    <source>
        <dbReference type="EMBL" id="KAH6647952.1"/>
    </source>
</evidence>
<sequence>MSSPNLLITGVTGFIGFNVLTTALQEGYTVRAAVRSIEKSKAISSHPKVLALGGHDKLSFVEIPDICREGAYDEALKGISYIIHQASPLPLPFLDPQTEIYEPTIKGVSTILQSALNAPTVKKVVITSSSFANTFPPDPTKQVTAESRVPDLPGPFDSALPAYGAGKVAALNLTDRFVKEKQPSFAVVNIFPGIVLGRDDRALNVQDLSAGTNMILLAVITGQSASWPLTSGVADVSDVAKAHVLALKEDVVKDIGVTTAHQFNDAWNFVEKHFPKAVADGIFTQGDQPTVPSCWDAYKNELDLGSNYNTYEDIVVNVASQYLELSGKEKA</sequence>
<dbReference type="Proteomes" id="UP000758603">
    <property type="component" value="Unassembled WGS sequence"/>
</dbReference>
<dbReference type="GeneID" id="70132630"/>
<dbReference type="PANTHER" id="PTHR10366">
    <property type="entry name" value="NAD DEPENDENT EPIMERASE/DEHYDRATASE"/>
    <property type="match status" value="1"/>
</dbReference>
<keyword evidence="1" id="KW-0560">Oxidoreductase</keyword>
<dbReference type="SUPFAM" id="SSF51735">
    <property type="entry name" value="NAD(P)-binding Rossmann-fold domains"/>
    <property type="match status" value="1"/>
</dbReference>
<dbReference type="OrthoDB" id="2735536at2759"/>
<name>A0A9P8RR17_9PEZI</name>
<evidence type="ECO:0000259" key="3">
    <source>
        <dbReference type="Pfam" id="PF01370"/>
    </source>
</evidence>
<comment type="caution">
    <text evidence="4">The sequence shown here is derived from an EMBL/GenBank/DDBJ whole genome shotgun (WGS) entry which is preliminary data.</text>
</comment>
<accession>A0A9P8RR17</accession>
<evidence type="ECO:0000313" key="5">
    <source>
        <dbReference type="Proteomes" id="UP000758603"/>
    </source>
</evidence>
<keyword evidence="5" id="KW-1185">Reference proteome</keyword>
<dbReference type="RefSeq" id="XP_045954464.1">
    <property type="nucleotide sequence ID" value="XM_046103739.1"/>
</dbReference>
<dbReference type="Gene3D" id="3.40.50.720">
    <property type="entry name" value="NAD(P)-binding Rossmann-like Domain"/>
    <property type="match status" value="1"/>
</dbReference>
<dbReference type="InterPro" id="IPR036291">
    <property type="entry name" value="NAD(P)-bd_dom_sf"/>
</dbReference>
<dbReference type="GO" id="GO:0016616">
    <property type="term" value="F:oxidoreductase activity, acting on the CH-OH group of donors, NAD or NADP as acceptor"/>
    <property type="evidence" value="ECO:0007669"/>
    <property type="project" value="TreeGrafter"/>
</dbReference>
<dbReference type="InterPro" id="IPR050425">
    <property type="entry name" value="NAD(P)_dehydrat-like"/>
</dbReference>
<gene>
    <name evidence="4" type="ORF">BKA67DRAFT_579003</name>
</gene>
<reference evidence="4" key="1">
    <citation type="journal article" date="2021" name="Nat. Commun.">
        <title>Genetic determinants of endophytism in the Arabidopsis root mycobiome.</title>
        <authorList>
            <person name="Mesny F."/>
            <person name="Miyauchi S."/>
            <person name="Thiergart T."/>
            <person name="Pickel B."/>
            <person name="Atanasova L."/>
            <person name="Karlsson M."/>
            <person name="Huettel B."/>
            <person name="Barry K.W."/>
            <person name="Haridas S."/>
            <person name="Chen C."/>
            <person name="Bauer D."/>
            <person name="Andreopoulos W."/>
            <person name="Pangilinan J."/>
            <person name="LaButti K."/>
            <person name="Riley R."/>
            <person name="Lipzen A."/>
            <person name="Clum A."/>
            <person name="Drula E."/>
            <person name="Henrissat B."/>
            <person name="Kohler A."/>
            <person name="Grigoriev I.V."/>
            <person name="Martin F.M."/>
            <person name="Hacquard S."/>
        </authorList>
    </citation>
    <scope>NUCLEOTIDE SEQUENCE</scope>
    <source>
        <strain evidence="4">MPI-SDFR-AT-0073</strain>
    </source>
</reference>
<comment type="similarity">
    <text evidence="2">Belongs to the NAD(P)-dependent epimerase/dehydratase family. Dihydroflavonol-4-reductase subfamily.</text>
</comment>
<dbReference type="InterPro" id="IPR001509">
    <property type="entry name" value="Epimerase_deHydtase"/>
</dbReference>
<dbReference type="EMBL" id="JAGPXC010000008">
    <property type="protein sequence ID" value="KAH6647952.1"/>
    <property type="molecule type" value="Genomic_DNA"/>
</dbReference>
<dbReference type="PANTHER" id="PTHR10366:SF564">
    <property type="entry name" value="STEROL-4-ALPHA-CARBOXYLATE 3-DEHYDROGENASE, DECARBOXYLATING"/>
    <property type="match status" value="1"/>
</dbReference>
<proteinExistence type="inferred from homology"/>
<evidence type="ECO:0000256" key="2">
    <source>
        <dbReference type="ARBA" id="ARBA00023445"/>
    </source>
</evidence>
<feature type="domain" description="NAD-dependent epimerase/dehydratase" evidence="3">
    <location>
        <begin position="7"/>
        <end position="249"/>
    </location>
</feature>
<dbReference type="Pfam" id="PF01370">
    <property type="entry name" value="Epimerase"/>
    <property type="match status" value="1"/>
</dbReference>